<feature type="non-terminal residue" evidence="1">
    <location>
        <position position="92"/>
    </location>
</feature>
<organism evidence="1 2">
    <name type="scientific">Cryomyces antarcticus</name>
    <dbReference type="NCBI Taxonomy" id="329879"/>
    <lineage>
        <taxon>Eukaryota</taxon>
        <taxon>Fungi</taxon>
        <taxon>Dikarya</taxon>
        <taxon>Ascomycota</taxon>
        <taxon>Pezizomycotina</taxon>
        <taxon>Dothideomycetes</taxon>
        <taxon>Dothideomycetes incertae sedis</taxon>
        <taxon>Cryomyces</taxon>
    </lineage>
</organism>
<evidence type="ECO:0000313" key="1">
    <source>
        <dbReference type="EMBL" id="KAK5281462.1"/>
    </source>
</evidence>
<evidence type="ECO:0000313" key="2">
    <source>
        <dbReference type="Proteomes" id="UP001357485"/>
    </source>
</evidence>
<reference evidence="1 2" key="1">
    <citation type="submission" date="2023-08" db="EMBL/GenBank/DDBJ databases">
        <title>Black Yeasts Isolated from many extreme environments.</title>
        <authorList>
            <person name="Coleine C."/>
            <person name="Stajich J.E."/>
            <person name="Selbmann L."/>
        </authorList>
    </citation>
    <scope>NUCLEOTIDE SEQUENCE [LARGE SCALE GENOMIC DNA]</scope>
    <source>
        <strain evidence="1 2">CCFEE 536</strain>
    </source>
</reference>
<dbReference type="EMBL" id="JAVRRA010001149">
    <property type="protein sequence ID" value="KAK5281462.1"/>
    <property type="molecule type" value="Genomic_DNA"/>
</dbReference>
<accession>A0ABR0M507</accession>
<sequence>MLEKASRIQTRRIARQVNEVNSALSGLNDLDRTLRDLDETVWGLEQTLGRVVGVRRADRLTAVRQGVDASEDHHNCCRERSCNHQPPHRLVL</sequence>
<dbReference type="Proteomes" id="UP001357485">
    <property type="component" value="Unassembled WGS sequence"/>
</dbReference>
<name>A0ABR0M507_9PEZI</name>
<comment type="caution">
    <text evidence="1">The sequence shown here is derived from an EMBL/GenBank/DDBJ whole genome shotgun (WGS) entry which is preliminary data.</text>
</comment>
<protein>
    <recommendedName>
        <fullName evidence="3">t-SNARE coiled-coil homology domain-containing protein</fullName>
    </recommendedName>
</protein>
<evidence type="ECO:0008006" key="3">
    <source>
        <dbReference type="Google" id="ProtNLM"/>
    </source>
</evidence>
<proteinExistence type="predicted"/>
<gene>
    <name evidence="1" type="ORF">LTR16_006270</name>
</gene>
<keyword evidence="2" id="KW-1185">Reference proteome</keyword>